<reference evidence="1 2" key="1">
    <citation type="submission" date="2016-07" db="EMBL/GenBank/DDBJ databases">
        <title>Disparate Historic Effective Population Sizes Predicted by Modern Levels of Genome Diversity for the Scaled Quail (Callipepla squamata) and the Northern Bobwhite (Colinus virginianus): Inferences from First and Second Generation Draft Genome Assemblies for Sympatric New World Quail.</title>
        <authorList>
            <person name="Oldeschulte D.L."/>
            <person name="Halley Y.A."/>
            <person name="Bhattarai E.K."/>
            <person name="Brashear W.A."/>
            <person name="Hill J."/>
            <person name="Metz R.P."/>
            <person name="Johnson C.D."/>
            <person name="Rollins D."/>
            <person name="Peterson M.J."/>
            <person name="Bickhart D.M."/>
            <person name="Decker J.E."/>
            <person name="Seabury C.M."/>
        </authorList>
    </citation>
    <scope>NUCLEOTIDE SEQUENCE [LARGE SCALE GENOMIC DNA]</scope>
    <source>
        <strain evidence="1 2">Texas</strain>
        <tissue evidence="1">Leg muscle</tissue>
    </source>
</reference>
<feature type="non-terminal residue" evidence="1">
    <location>
        <position position="1"/>
    </location>
</feature>
<organism evidence="1 2">
    <name type="scientific">Callipepla squamata</name>
    <name type="common">Scaled quail</name>
    <dbReference type="NCBI Taxonomy" id="9009"/>
    <lineage>
        <taxon>Eukaryota</taxon>
        <taxon>Metazoa</taxon>
        <taxon>Chordata</taxon>
        <taxon>Craniata</taxon>
        <taxon>Vertebrata</taxon>
        <taxon>Euteleostomi</taxon>
        <taxon>Archelosauria</taxon>
        <taxon>Archosauria</taxon>
        <taxon>Dinosauria</taxon>
        <taxon>Saurischia</taxon>
        <taxon>Theropoda</taxon>
        <taxon>Coelurosauria</taxon>
        <taxon>Aves</taxon>
        <taxon>Neognathae</taxon>
        <taxon>Galloanserae</taxon>
        <taxon>Galliformes</taxon>
        <taxon>Odontophoridae</taxon>
        <taxon>Callipepla</taxon>
    </lineage>
</organism>
<accession>A0A226N276</accession>
<dbReference type="PANTHER" id="PTHR38655">
    <property type="entry name" value="SIMILAR TO RIKEN CDNA 4930524B15"/>
    <property type="match status" value="1"/>
</dbReference>
<protein>
    <submittedName>
        <fullName evidence="1">Uncharacterized protein</fullName>
    </submittedName>
</protein>
<evidence type="ECO:0000313" key="1">
    <source>
        <dbReference type="EMBL" id="OXB61349.1"/>
    </source>
</evidence>
<gene>
    <name evidence="1" type="ORF">ASZ78_003771</name>
</gene>
<dbReference type="EMBL" id="MCFN01000278">
    <property type="protein sequence ID" value="OXB61349.1"/>
    <property type="molecule type" value="Genomic_DNA"/>
</dbReference>
<evidence type="ECO:0000313" key="2">
    <source>
        <dbReference type="Proteomes" id="UP000198323"/>
    </source>
</evidence>
<name>A0A226N276_CALSU</name>
<dbReference type="PANTHER" id="PTHR38655:SF1">
    <property type="entry name" value="SIMILAR TO RIKEN CDNA 4930524B15"/>
    <property type="match status" value="1"/>
</dbReference>
<keyword evidence="2" id="KW-1185">Reference proteome</keyword>
<proteinExistence type="predicted"/>
<comment type="caution">
    <text evidence="1">The sequence shown here is derived from an EMBL/GenBank/DDBJ whole genome shotgun (WGS) entry which is preliminary data.</text>
</comment>
<dbReference type="AlphaFoldDB" id="A0A226N276"/>
<sequence>DPQEEKADAFDFPFPSRNVDKVIKRKKKPKVWPKVWKVISKMLKENEKFRRRLLNCSQFSGEGK</sequence>
<dbReference type="InterPro" id="IPR031464">
    <property type="entry name" value="DUF4680"/>
</dbReference>
<dbReference type="Proteomes" id="UP000198323">
    <property type="component" value="Unassembled WGS sequence"/>
</dbReference>
<dbReference type="Pfam" id="PF15730">
    <property type="entry name" value="DUF4680"/>
    <property type="match status" value="1"/>
</dbReference>